<sequence length="330" mass="35496">MTDLSSWGVASDSPTAEHYRTFGALEAPGSSAVYENWALGVADDAEMLALIDELPRTKRQANLVFAAMRVAGVPVSPWTDARRDAIAQWPRIRDIALTHATQTNEAARCAVLLPQLARIPGPLALLEVGASAGLCLYPDRYSYRYTGDDGTVTSLDPAAPTGVVIDCRIESAAPPAGLPEVVWRGGIDLNPLDPADPETLAWLDALVWPEHDDRRARLRAAVAVAASDPAPIRAGDLNDLIADAAASAPDDATLVVFHTAVLAYLSPEDRDRFRRTMADTDAVWLSNEGLGVFPEFESIVPPGERHRFVLAVDGEPVALTHPHGRSYRAL</sequence>
<keyword evidence="2" id="KW-1185">Reference proteome</keyword>
<dbReference type="AlphaFoldDB" id="A0A031FSH6"/>
<gene>
    <name evidence="1" type="ORF">BW34_01786</name>
</gene>
<dbReference type="OrthoDB" id="8899077at2"/>
<name>A0A031FSH6_9MICO</name>
<dbReference type="RefSeq" id="WP_036311443.1">
    <property type="nucleotide sequence ID" value="NZ_JFYO01000005.1"/>
</dbReference>
<evidence type="ECO:0000313" key="1">
    <source>
        <dbReference type="EMBL" id="EZP27794.1"/>
    </source>
</evidence>
<proteinExistence type="predicted"/>
<organism evidence="1 2">
    <name type="scientific">Microbacterium oleivorans</name>
    <dbReference type="NCBI Taxonomy" id="273677"/>
    <lineage>
        <taxon>Bacteria</taxon>
        <taxon>Bacillati</taxon>
        <taxon>Actinomycetota</taxon>
        <taxon>Actinomycetes</taxon>
        <taxon>Micrococcales</taxon>
        <taxon>Microbacteriaceae</taxon>
        <taxon>Microbacterium</taxon>
    </lineage>
</organism>
<dbReference type="Pfam" id="PF10094">
    <property type="entry name" value="DUF2332"/>
    <property type="match status" value="1"/>
</dbReference>
<dbReference type="Proteomes" id="UP000024001">
    <property type="component" value="Unassembled WGS sequence"/>
</dbReference>
<evidence type="ECO:0000313" key="2">
    <source>
        <dbReference type="Proteomes" id="UP000024001"/>
    </source>
</evidence>
<dbReference type="EMBL" id="JFYO01000005">
    <property type="protein sequence ID" value="EZP27794.1"/>
    <property type="molecule type" value="Genomic_DNA"/>
</dbReference>
<reference evidence="1 2" key="1">
    <citation type="submission" date="2014-03" db="EMBL/GenBank/DDBJ databases">
        <title>Draft Genome Sequences of 13 Willow Endophytes.</title>
        <authorList>
            <person name="Gan H.Y."/>
            <person name="Gan H.M."/>
            <person name="Savka M.A."/>
            <person name="Hudson A.O."/>
        </authorList>
    </citation>
    <scope>NUCLEOTIDE SEQUENCE [LARGE SCALE GENOMIC DNA]</scope>
    <source>
        <strain evidence="1 2">RIT293</strain>
    </source>
</reference>
<dbReference type="eggNOG" id="COG4427">
    <property type="taxonomic scope" value="Bacteria"/>
</dbReference>
<comment type="caution">
    <text evidence="1">The sequence shown here is derived from an EMBL/GenBank/DDBJ whole genome shotgun (WGS) entry which is preliminary data.</text>
</comment>
<protein>
    <recommendedName>
        <fullName evidence="3">DUF2332 domain-containing protein</fullName>
    </recommendedName>
</protein>
<evidence type="ECO:0008006" key="3">
    <source>
        <dbReference type="Google" id="ProtNLM"/>
    </source>
</evidence>
<accession>A0A031FSH6</accession>
<dbReference type="PATRIC" id="fig|273677.3.peg.1769"/>
<dbReference type="InterPro" id="IPR011200">
    <property type="entry name" value="UCP012608"/>
</dbReference>